<dbReference type="InterPro" id="IPR011050">
    <property type="entry name" value="Pectin_lyase_fold/virulence"/>
</dbReference>
<reference evidence="3 4" key="1">
    <citation type="submission" date="2020-03" db="EMBL/GenBank/DDBJ databases">
        <title>Soil Listeria distribution.</title>
        <authorList>
            <person name="Liao J."/>
            <person name="Wiedmann M."/>
        </authorList>
    </citation>
    <scope>NUCLEOTIDE SEQUENCE [LARGE SCALE GENOMIC DNA]</scope>
    <source>
        <strain evidence="2 4">FSL L7-1299</strain>
        <strain evidence="1 3">FSL L7-1658</strain>
    </source>
</reference>
<organism evidence="1 3">
    <name type="scientific">Listeria booriae</name>
    <dbReference type="NCBI Taxonomy" id="1552123"/>
    <lineage>
        <taxon>Bacteria</taxon>
        <taxon>Bacillati</taxon>
        <taxon>Bacillota</taxon>
        <taxon>Bacilli</taxon>
        <taxon>Bacillales</taxon>
        <taxon>Listeriaceae</taxon>
        <taxon>Listeria</taxon>
    </lineage>
</organism>
<proteinExistence type="predicted"/>
<dbReference type="Gene3D" id="2.160.20.10">
    <property type="entry name" value="Single-stranded right-handed beta-helix, Pectin lyase-like"/>
    <property type="match status" value="1"/>
</dbReference>
<protein>
    <submittedName>
        <fullName evidence="1">Right-handed parallel beta-helix repeat-containing protein</fullName>
    </submittedName>
</protein>
<evidence type="ECO:0000313" key="1">
    <source>
        <dbReference type="EMBL" id="MBC1401187.1"/>
    </source>
</evidence>
<accession>A0A841YMT4</accession>
<dbReference type="EMBL" id="JAARPT010000003">
    <property type="protein sequence ID" value="MBC1401187.1"/>
    <property type="molecule type" value="Genomic_DNA"/>
</dbReference>
<gene>
    <name evidence="1" type="ORF">HB836_06205</name>
    <name evidence="2" type="ORF">HB904_08375</name>
</gene>
<dbReference type="InterPro" id="IPR012334">
    <property type="entry name" value="Pectin_lyas_fold"/>
</dbReference>
<dbReference type="EMBL" id="JAARSH010000005">
    <property type="protein sequence ID" value="MBC1616200.1"/>
    <property type="molecule type" value="Genomic_DNA"/>
</dbReference>
<dbReference type="RefSeq" id="WP_185405776.1">
    <property type="nucleotide sequence ID" value="NZ_JAARPT010000003.1"/>
</dbReference>
<comment type="caution">
    <text evidence="1">The sequence shown here is derived from an EMBL/GenBank/DDBJ whole genome shotgun (WGS) entry which is preliminary data.</text>
</comment>
<evidence type="ECO:0000313" key="3">
    <source>
        <dbReference type="Proteomes" id="UP000544413"/>
    </source>
</evidence>
<dbReference type="AlphaFoldDB" id="A0A841YMT4"/>
<dbReference type="Proteomes" id="UP000574104">
    <property type="component" value="Unassembled WGS sequence"/>
</dbReference>
<dbReference type="Proteomes" id="UP000544413">
    <property type="component" value="Unassembled WGS sequence"/>
</dbReference>
<dbReference type="InterPro" id="IPR006626">
    <property type="entry name" value="PbH1"/>
</dbReference>
<sequence length="436" mass="48996">MDLKCIEIELEPLIRAAGEGTLCLGSCTNAVYVISKPIYNVKCSLLGECGESTTLIRANFDMTGNKEADYLLNYENQEGISIKGITFDLQKRGRGSLKFDTSQDIIIKDCIFTGYDPTIGHYKTDSSILFASCINIMIKNNVFIKNGGNTNNDDQLNRCITIQDKDASKPISNGFEIIANTFKEVNQGIVAKSQSLESFTVAQNKFSEVVDNSLYLLGLKGVKILDNIFENSSDEGIVISGWRTIVGDSSEYYGKFLICRNYAYNIGVKFLAIDGDIEELIFLHNEIHTDYGMDSRERPAAIAWRRNREYSKVVLFVVENNSFNLDTYPPNFDVFPFGDVGVLLFRNNVIEVESLSKYQKLFSLNGMQNKQYGADYVEFTGNLVQARPKGRGISSDSIYLREVYPLLPISYLIINQGGFGGTMPHVYKYLSWENED</sequence>
<evidence type="ECO:0000313" key="4">
    <source>
        <dbReference type="Proteomes" id="UP000574104"/>
    </source>
</evidence>
<dbReference type="SUPFAM" id="SSF51126">
    <property type="entry name" value="Pectin lyase-like"/>
    <property type="match status" value="1"/>
</dbReference>
<dbReference type="SMART" id="SM00710">
    <property type="entry name" value="PbH1"/>
    <property type="match status" value="3"/>
</dbReference>
<name>A0A841YMT4_9LIST</name>
<evidence type="ECO:0000313" key="2">
    <source>
        <dbReference type="EMBL" id="MBC1616200.1"/>
    </source>
</evidence>